<keyword evidence="4" id="KW-0687">Ribonucleoprotein</keyword>
<dbReference type="Proteomes" id="UP000234775">
    <property type="component" value="Unassembled WGS sequence"/>
</dbReference>
<dbReference type="GO" id="GO:0003735">
    <property type="term" value="F:structural constituent of ribosome"/>
    <property type="evidence" value="ECO:0007669"/>
    <property type="project" value="InterPro"/>
</dbReference>
<evidence type="ECO:0000256" key="1">
    <source>
        <dbReference type="ARBA" id="ARBA00009512"/>
    </source>
</evidence>
<keyword evidence="8" id="KW-1185">Reference proteome</keyword>
<comment type="similarity">
    <text evidence="1 4">Belongs to the bacterial ribosomal protein bS6 family.</text>
</comment>
<dbReference type="InterPro" id="IPR035980">
    <property type="entry name" value="Ribosomal_bS6_sf"/>
</dbReference>
<comment type="function">
    <text evidence="2 4">Binds together with bS18 to 16S ribosomal RNA.</text>
</comment>
<dbReference type="GO" id="GO:1990904">
    <property type="term" value="C:ribonucleoprotein complex"/>
    <property type="evidence" value="ECO:0007669"/>
    <property type="project" value="UniProtKB-KW"/>
</dbReference>
<dbReference type="PANTHER" id="PTHR21011:SF1">
    <property type="entry name" value="SMALL RIBOSOMAL SUBUNIT PROTEIN BS6M"/>
    <property type="match status" value="1"/>
</dbReference>
<dbReference type="STRING" id="87541.AWM71_03295"/>
<keyword evidence="4" id="KW-0699">rRNA-binding</keyword>
<dbReference type="EMBL" id="PKGZ01000001">
    <property type="protein sequence ID" value="PKY91881.1"/>
    <property type="molecule type" value="Genomic_DNA"/>
</dbReference>
<dbReference type="InterPro" id="IPR020814">
    <property type="entry name" value="Ribosomal_S6_plastid/chlpt"/>
</dbReference>
<dbReference type="GO" id="GO:0005840">
    <property type="term" value="C:ribosome"/>
    <property type="evidence" value="ECO:0007669"/>
    <property type="project" value="UniProtKB-KW"/>
</dbReference>
<evidence type="ECO:0000313" key="8">
    <source>
        <dbReference type="Proteomes" id="UP000234775"/>
    </source>
</evidence>
<evidence type="ECO:0000313" key="5">
    <source>
        <dbReference type="EMBL" id="KXB34221.1"/>
    </source>
</evidence>
<dbReference type="InterPro" id="IPR014717">
    <property type="entry name" value="Transl_elong_EF1B/ribsomal_bS6"/>
</dbReference>
<sequence length="101" mass="11812">MNENATKYEVLYIIRPNIESDAKEALIKRFDDVLTSNGTIITKSEDWQKIRFAYEINDFREGVYHIIECEATDAEGINEFDRLAKINDDILRHMITKVEAE</sequence>
<reference evidence="5 7" key="1">
    <citation type="submission" date="2016-01" db="EMBL/GenBank/DDBJ databases">
        <authorList>
            <person name="Oliw E.H."/>
        </authorList>
    </citation>
    <scope>NUCLEOTIDE SEQUENCE [LARGE SCALE GENOMIC DNA]</scope>
    <source>
        <strain evidence="5 7">KA00635</strain>
    </source>
</reference>
<protein>
    <recommendedName>
        <fullName evidence="3 4">Small ribosomal subunit protein bS6</fullName>
    </recommendedName>
</protein>
<evidence type="ECO:0000313" key="6">
    <source>
        <dbReference type="EMBL" id="PKY91881.1"/>
    </source>
</evidence>
<dbReference type="CDD" id="cd00473">
    <property type="entry name" value="bS6"/>
    <property type="match status" value="1"/>
</dbReference>
<dbReference type="GO" id="GO:0006412">
    <property type="term" value="P:translation"/>
    <property type="evidence" value="ECO:0007669"/>
    <property type="project" value="UniProtKB-UniRule"/>
</dbReference>
<dbReference type="Pfam" id="PF01250">
    <property type="entry name" value="Ribosomal_S6"/>
    <property type="match status" value="1"/>
</dbReference>
<comment type="caution">
    <text evidence="5">The sequence shown here is derived from an EMBL/GenBank/DDBJ whole genome shotgun (WGS) entry which is preliminary data.</text>
</comment>
<reference evidence="6 8" key="2">
    <citation type="submission" date="2017-12" db="EMBL/GenBank/DDBJ databases">
        <title>Phylogenetic diversity of female urinary microbiome.</title>
        <authorList>
            <person name="Thomas-White K."/>
            <person name="Wolfe A.J."/>
        </authorList>
    </citation>
    <scope>NUCLEOTIDE SEQUENCE [LARGE SCALE GENOMIC DNA]</scope>
    <source>
        <strain evidence="6 8">UMB0844</strain>
    </source>
</reference>
<evidence type="ECO:0000256" key="2">
    <source>
        <dbReference type="ARBA" id="ARBA00035104"/>
    </source>
</evidence>
<dbReference type="PATRIC" id="fig|87541.4.peg.1415"/>
<name>A0A120I8Y3_9LACT</name>
<dbReference type="GO" id="GO:0070181">
    <property type="term" value="F:small ribosomal subunit rRNA binding"/>
    <property type="evidence" value="ECO:0007669"/>
    <property type="project" value="TreeGrafter"/>
</dbReference>
<dbReference type="InterPro" id="IPR000529">
    <property type="entry name" value="Ribosomal_bS6"/>
</dbReference>
<dbReference type="AlphaFoldDB" id="A0A120I8Y3"/>
<dbReference type="GO" id="GO:0005737">
    <property type="term" value="C:cytoplasm"/>
    <property type="evidence" value="ECO:0007669"/>
    <property type="project" value="UniProtKB-ARBA"/>
</dbReference>
<dbReference type="Proteomes" id="UP000070422">
    <property type="component" value="Unassembled WGS sequence"/>
</dbReference>
<keyword evidence="4 5" id="KW-0689">Ribosomal protein</keyword>
<dbReference type="EMBL" id="LSCQ01000081">
    <property type="protein sequence ID" value="KXB34221.1"/>
    <property type="molecule type" value="Genomic_DNA"/>
</dbReference>
<dbReference type="OrthoDB" id="9812702at2"/>
<dbReference type="NCBIfam" id="TIGR00166">
    <property type="entry name" value="S6"/>
    <property type="match status" value="1"/>
</dbReference>
<dbReference type="Gene3D" id="3.30.70.60">
    <property type="match status" value="1"/>
</dbReference>
<organism evidence="5 7">
    <name type="scientific">Aerococcus christensenii</name>
    <dbReference type="NCBI Taxonomy" id="87541"/>
    <lineage>
        <taxon>Bacteria</taxon>
        <taxon>Bacillati</taxon>
        <taxon>Bacillota</taxon>
        <taxon>Bacilli</taxon>
        <taxon>Lactobacillales</taxon>
        <taxon>Aerococcaceae</taxon>
        <taxon>Aerococcus</taxon>
    </lineage>
</organism>
<evidence type="ECO:0000313" key="7">
    <source>
        <dbReference type="Proteomes" id="UP000070422"/>
    </source>
</evidence>
<dbReference type="KEGG" id="acg:AWM71_03295"/>
<dbReference type="SUPFAM" id="SSF54995">
    <property type="entry name" value="Ribosomal protein S6"/>
    <property type="match status" value="1"/>
</dbReference>
<dbReference type="RefSeq" id="WP_060777451.1">
    <property type="nucleotide sequence ID" value="NZ_CP014159.1"/>
</dbReference>
<evidence type="ECO:0000256" key="4">
    <source>
        <dbReference type="HAMAP-Rule" id="MF_00360"/>
    </source>
</evidence>
<accession>A0A120I8Y3</accession>
<dbReference type="HAMAP" id="MF_00360">
    <property type="entry name" value="Ribosomal_bS6"/>
    <property type="match status" value="1"/>
</dbReference>
<keyword evidence="4" id="KW-0694">RNA-binding</keyword>
<gene>
    <name evidence="4" type="primary">rpsF</name>
    <name evidence="6" type="ORF">CYJ27_00075</name>
    <name evidence="5" type="ORF">HMPREF3187_01429</name>
</gene>
<proteinExistence type="inferred from homology"/>
<evidence type="ECO:0000256" key="3">
    <source>
        <dbReference type="ARBA" id="ARBA00035294"/>
    </source>
</evidence>
<dbReference type="PANTHER" id="PTHR21011">
    <property type="entry name" value="MITOCHONDRIAL 28S RIBOSOMAL PROTEIN S6"/>
    <property type="match status" value="1"/>
</dbReference>